<reference evidence="2" key="1">
    <citation type="journal article" date="2021" name="Proc. Natl. Acad. Sci. U.S.A.">
        <title>A Catalog of Tens of Thousands of Viruses from Human Metagenomes Reveals Hidden Associations with Chronic Diseases.</title>
        <authorList>
            <person name="Tisza M.J."/>
            <person name="Buck C.B."/>
        </authorList>
    </citation>
    <scope>NUCLEOTIDE SEQUENCE</scope>
    <source>
        <strain evidence="2">Ctrgt10</strain>
    </source>
</reference>
<keyword evidence="1" id="KW-1133">Transmembrane helix</keyword>
<evidence type="ECO:0000313" key="2">
    <source>
        <dbReference type="EMBL" id="DAD78173.1"/>
    </source>
</evidence>
<protein>
    <submittedName>
        <fullName evidence="2">Holin</fullName>
    </submittedName>
</protein>
<dbReference type="EMBL" id="BK014839">
    <property type="protein sequence ID" value="DAD78173.1"/>
    <property type="molecule type" value="Genomic_DNA"/>
</dbReference>
<keyword evidence="1" id="KW-0472">Membrane</keyword>
<keyword evidence="1" id="KW-0812">Transmembrane</keyword>
<accession>A0A8S5M793</accession>
<proteinExistence type="predicted"/>
<sequence length="110" mass="11806">MTWLETAQGIITLISGGLALLATLVTLSINLYKACKQIAKDRNWKKVMEVADAAMQAAEKSGKSGADKKTMVIEAVQASCLALGIEVDLSQLGTYIDECIEFANKLNGKK</sequence>
<name>A0A8S5M793_9CAUD</name>
<evidence type="ECO:0000256" key="1">
    <source>
        <dbReference type="SAM" id="Phobius"/>
    </source>
</evidence>
<dbReference type="Pfam" id="PF09682">
    <property type="entry name" value="Phage_holin_6_1"/>
    <property type="match status" value="1"/>
</dbReference>
<dbReference type="InterPro" id="IPR010026">
    <property type="entry name" value="Phage_holin_LL-H"/>
</dbReference>
<feature type="transmembrane region" description="Helical" evidence="1">
    <location>
        <begin position="6"/>
        <end position="32"/>
    </location>
</feature>
<organism evidence="2">
    <name type="scientific">Siphoviridae sp. ctrgt10</name>
    <dbReference type="NCBI Taxonomy" id="2826479"/>
    <lineage>
        <taxon>Viruses</taxon>
        <taxon>Duplodnaviria</taxon>
        <taxon>Heunggongvirae</taxon>
        <taxon>Uroviricota</taxon>
        <taxon>Caudoviricetes</taxon>
    </lineage>
</organism>